<keyword evidence="1 6" id="KW-0413">Isomerase</keyword>
<feature type="chain" id="PRO_5017358030" evidence="4">
    <location>
        <begin position="29"/>
        <end position="379"/>
    </location>
</feature>
<feature type="domain" description="PpiC" evidence="5">
    <location>
        <begin position="183"/>
        <end position="289"/>
    </location>
</feature>
<dbReference type="SUPFAM" id="SSF109998">
    <property type="entry name" value="Triger factor/SurA peptide-binding domain-like"/>
    <property type="match status" value="1"/>
</dbReference>
<dbReference type="EMBL" id="QXQA01000019">
    <property type="protein sequence ID" value="RIX49279.1"/>
    <property type="molecule type" value="Genomic_DNA"/>
</dbReference>
<dbReference type="RefSeq" id="WP_119602544.1">
    <property type="nucleotide sequence ID" value="NZ_QXQA01000019.1"/>
</dbReference>
<dbReference type="PANTHER" id="PTHR47245">
    <property type="entry name" value="PEPTIDYLPROLYL ISOMERASE"/>
    <property type="match status" value="1"/>
</dbReference>
<feature type="compositionally biased region" description="Low complexity" evidence="3">
    <location>
        <begin position="344"/>
        <end position="379"/>
    </location>
</feature>
<keyword evidence="1" id="KW-0697">Rotamase</keyword>
<evidence type="ECO:0000259" key="5">
    <source>
        <dbReference type="PROSITE" id="PS50198"/>
    </source>
</evidence>
<keyword evidence="4" id="KW-0732">Signal</keyword>
<dbReference type="Pfam" id="PF13616">
    <property type="entry name" value="Rotamase_3"/>
    <property type="match status" value="1"/>
</dbReference>
<proteinExistence type="predicted"/>
<dbReference type="InterPro" id="IPR027304">
    <property type="entry name" value="Trigger_fact/SurA_dom_sf"/>
</dbReference>
<protein>
    <submittedName>
        <fullName evidence="6">Peptidylprolyl isomerase</fullName>
    </submittedName>
</protein>
<dbReference type="PROSITE" id="PS51257">
    <property type="entry name" value="PROKAR_LIPOPROTEIN"/>
    <property type="match status" value="1"/>
</dbReference>
<evidence type="ECO:0000256" key="3">
    <source>
        <dbReference type="SAM" id="MobiDB-lite"/>
    </source>
</evidence>
<dbReference type="Gene3D" id="3.10.50.40">
    <property type="match status" value="1"/>
</dbReference>
<dbReference type="OrthoDB" id="14196at2"/>
<dbReference type="SUPFAM" id="SSF54534">
    <property type="entry name" value="FKBP-like"/>
    <property type="match status" value="1"/>
</dbReference>
<dbReference type="PROSITE" id="PS50198">
    <property type="entry name" value="PPIC_PPIASE_2"/>
    <property type="match status" value="1"/>
</dbReference>
<reference evidence="6 7" key="1">
    <citation type="submission" date="2018-09" db="EMBL/GenBank/DDBJ databases">
        <title>Paenibacillus aracenensis nov. sp. isolated from a cave in southern Spain.</title>
        <authorList>
            <person name="Jurado V."/>
            <person name="Gutierrez-Patricio S."/>
            <person name="Gonzalez-Pimentel J.L."/>
            <person name="Miller A.Z."/>
            <person name="Laiz L."/>
            <person name="Saiz-Jimenez C."/>
        </authorList>
    </citation>
    <scope>NUCLEOTIDE SEQUENCE [LARGE SCALE GENOMIC DNA]</scope>
    <source>
        <strain evidence="6 7">DSM 22867</strain>
    </source>
</reference>
<evidence type="ECO:0000313" key="7">
    <source>
        <dbReference type="Proteomes" id="UP000266482"/>
    </source>
</evidence>
<dbReference type="AlphaFoldDB" id="A0A3A1UMB4"/>
<comment type="caution">
    <text evidence="6">The sequence shown here is derived from an EMBL/GenBank/DDBJ whole genome shotgun (WGS) entry which is preliminary data.</text>
</comment>
<organism evidence="6 7">
    <name type="scientific">Paenibacillus nanensis</name>
    <dbReference type="NCBI Taxonomy" id="393251"/>
    <lineage>
        <taxon>Bacteria</taxon>
        <taxon>Bacillati</taxon>
        <taxon>Bacillota</taxon>
        <taxon>Bacilli</taxon>
        <taxon>Bacillales</taxon>
        <taxon>Paenibacillaceae</taxon>
        <taxon>Paenibacillus</taxon>
    </lineage>
</organism>
<dbReference type="InterPro" id="IPR050245">
    <property type="entry name" value="PrsA_foldase"/>
</dbReference>
<dbReference type="InterPro" id="IPR046357">
    <property type="entry name" value="PPIase_dom_sf"/>
</dbReference>
<feature type="region of interest" description="Disordered" evidence="3">
    <location>
        <begin position="324"/>
        <end position="379"/>
    </location>
</feature>
<dbReference type="PANTHER" id="PTHR47245:SF2">
    <property type="entry name" value="PEPTIDYL-PROLYL CIS-TRANS ISOMERASE HP_0175-RELATED"/>
    <property type="match status" value="1"/>
</dbReference>
<evidence type="ECO:0000256" key="2">
    <source>
        <dbReference type="SAM" id="Coils"/>
    </source>
</evidence>
<dbReference type="InterPro" id="IPR000297">
    <property type="entry name" value="PPIase_PpiC"/>
</dbReference>
<name>A0A3A1UMB4_9BACL</name>
<feature type="signal peptide" evidence="4">
    <location>
        <begin position="1"/>
        <end position="28"/>
    </location>
</feature>
<keyword evidence="7" id="KW-1185">Reference proteome</keyword>
<keyword evidence="2" id="KW-0175">Coiled coil</keyword>
<evidence type="ECO:0000256" key="4">
    <source>
        <dbReference type="SAM" id="SignalP"/>
    </source>
</evidence>
<accession>A0A3A1UMB4</accession>
<evidence type="ECO:0000313" key="6">
    <source>
        <dbReference type="EMBL" id="RIX49279.1"/>
    </source>
</evidence>
<sequence>MFQRTRKSAWRRSALLIASAVLAMTMLAACGGSKEHSLEFKNVSGGDVVATYKDGQVTQDELDKYLDLYVLAQPAYASVVEIPEFKEMIVEQYVAYKILSSQASEESMKEAQKQVDEQIEQYKEYKKSDETFAAEVKNRKVSDEDMATFLLLNTAAVLHINSKVTDEDLAAAYESTKADYGVYTVRHILVKTTEQDTATGETKELRTDEEALARAKEVKAKLDAGGDWNALAKEYSDDPGSKDKGGLYENAVGGSWVESFKQAAFEQELNVVGEPFQSEHGYHVMKVEKREIKTLDQLTDEQKEQVKNTAAYTYMEKFMTDEMPKQELKVTLPEPEPTDDAATEDGAAGNAEGDAAAEEGAANDGAANEGAANGTNAAK</sequence>
<gene>
    <name evidence="6" type="ORF">D3P08_23375</name>
</gene>
<dbReference type="GO" id="GO:0003755">
    <property type="term" value="F:peptidyl-prolyl cis-trans isomerase activity"/>
    <property type="evidence" value="ECO:0007669"/>
    <property type="project" value="UniProtKB-KW"/>
</dbReference>
<dbReference type="Proteomes" id="UP000266482">
    <property type="component" value="Unassembled WGS sequence"/>
</dbReference>
<feature type="coiled-coil region" evidence="2">
    <location>
        <begin position="101"/>
        <end position="128"/>
    </location>
</feature>
<evidence type="ECO:0000256" key="1">
    <source>
        <dbReference type="PROSITE-ProRule" id="PRU00278"/>
    </source>
</evidence>